<gene>
    <name evidence="4" type="ordered locus">Jden_0464</name>
</gene>
<evidence type="ECO:0000259" key="3">
    <source>
        <dbReference type="Pfam" id="PF09972"/>
    </source>
</evidence>
<accession>C7R069</accession>
<dbReference type="Pfam" id="PF09972">
    <property type="entry name" value="DUF2207"/>
    <property type="match status" value="1"/>
</dbReference>
<keyword evidence="2" id="KW-0812">Transmembrane</keyword>
<evidence type="ECO:0000256" key="1">
    <source>
        <dbReference type="SAM" id="MobiDB-lite"/>
    </source>
</evidence>
<name>C7R069_JONDD</name>
<keyword evidence="2" id="KW-0472">Membrane</keyword>
<dbReference type="eggNOG" id="ENOG5033UP4">
    <property type="taxonomic scope" value="Bacteria"/>
</dbReference>
<feature type="transmembrane region" description="Helical" evidence="2">
    <location>
        <begin position="296"/>
        <end position="316"/>
    </location>
</feature>
<keyword evidence="2" id="KW-1133">Transmembrane helix</keyword>
<dbReference type="EMBL" id="CP001706">
    <property type="protein sequence ID" value="ACV08128.1"/>
    <property type="molecule type" value="Genomic_DNA"/>
</dbReference>
<dbReference type="KEGG" id="jde:Jden_0464"/>
<evidence type="ECO:0000256" key="2">
    <source>
        <dbReference type="SAM" id="Phobius"/>
    </source>
</evidence>
<protein>
    <recommendedName>
        <fullName evidence="3">DUF2207 domain-containing protein</fullName>
    </recommendedName>
</protein>
<dbReference type="OrthoDB" id="143710at2"/>
<feature type="domain" description="DUF2207" evidence="3">
    <location>
        <begin position="56"/>
        <end position="211"/>
    </location>
</feature>
<proteinExistence type="predicted"/>
<evidence type="ECO:0000313" key="4">
    <source>
        <dbReference type="EMBL" id="ACV08128.1"/>
    </source>
</evidence>
<evidence type="ECO:0000313" key="5">
    <source>
        <dbReference type="Proteomes" id="UP000000628"/>
    </source>
</evidence>
<dbReference type="Proteomes" id="UP000000628">
    <property type="component" value="Chromosome"/>
</dbReference>
<organism evidence="4 5">
    <name type="scientific">Jonesia denitrificans (strain ATCC 14870 / DSM 20603 / BCRC 15368 / CIP 55.134 / JCM 11481 / NBRC 15587 / NCTC 10816 / Prevot 55134)</name>
    <name type="common">Listeria denitrificans</name>
    <dbReference type="NCBI Taxonomy" id="471856"/>
    <lineage>
        <taxon>Bacteria</taxon>
        <taxon>Bacillati</taxon>
        <taxon>Actinomycetota</taxon>
        <taxon>Actinomycetes</taxon>
        <taxon>Micrococcales</taxon>
        <taxon>Jonesiaceae</taxon>
        <taxon>Jonesia</taxon>
    </lineage>
</organism>
<dbReference type="HOGENOM" id="CLU_481277_0_0_11"/>
<keyword evidence="5" id="KW-1185">Reference proteome</keyword>
<dbReference type="STRING" id="471856.Jden_0464"/>
<sequence>MHNHVRPTRITALTFLIMALTTLALTLSIPPSAGHATTVSAAEDDLPSETRHTIAMDVRLTEQGQVTVREEHTWEFASTPPRTLGRALERFTPYTNDEWRRLEYTNFHTESDSVDLTHSVLDDGNTLHVTITPVDASIPHTLTLTLSYTVEGTLTFARTGDYPGDHEFFWPVLTTDRYTPHVSVTVHGPLAPTTAHCDFVPPDNWEELATTDDTTTADPVRCTSLGHNTPTLTLSNAVESTTMAVAVTWPPGTYTRLGVNDIDVDPTPTNDDTEAPEFDPTWTENIDQQIPGSSPWPMILIVTAIAGGLIVTLIAATRRRPDQRCAQAPAGDVTWVADHPGAPITTTYDLPTGPRRATPPPGITVAVAGALMSKELRARDVTGMLLTLAHRGHIHMSKSSPGWTLTRLSPNDPVTTAEQALLDAFFAHTDTVHLTSIAEQLAPQFLEVLRAIGQDTADLGVLRQDLDHEALAKAHRKQRTPHGRAYAEALAGFGDYLRDPQPPTSLTGAGFYEFLPWAVVLGAVPAWAEAHDTADVPFTDPEWFTTNSSTFREFIDALNELAQTSF</sequence>
<dbReference type="InterPro" id="IPR018702">
    <property type="entry name" value="DUF2207"/>
</dbReference>
<feature type="region of interest" description="Disordered" evidence="1">
    <location>
        <begin position="259"/>
        <end position="280"/>
    </location>
</feature>
<dbReference type="RefSeq" id="WP_015770757.1">
    <property type="nucleotide sequence ID" value="NC_013174.1"/>
</dbReference>
<dbReference type="AlphaFoldDB" id="C7R069"/>
<reference evidence="4 5" key="1">
    <citation type="journal article" date="2009" name="Stand. Genomic Sci.">
        <title>Complete genome sequence of Jonesia denitrificans type strain (Prevot 55134).</title>
        <authorList>
            <person name="Pukall R."/>
            <person name="Gehrich-Schroter G."/>
            <person name="Lapidus A."/>
            <person name="Nolan M."/>
            <person name="Glavina Del Rio T."/>
            <person name="Lucas S."/>
            <person name="Chen F."/>
            <person name="Tice H."/>
            <person name="Pitluck S."/>
            <person name="Cheng J.F."/>
            <person name="Copeland A."/>
            <person name="Saunders E."/>
            <person name="Brettin T."/>
            <person name="Detter J.C."/>
            <person name="Bruce D."/>
            <person name="Goodwin L."/>
            <person name="Pati A."/>
            <person name="Ivanova N."/>
            <person name="Mavromatis K."/>
            <person name="Ovchinnikova G."/>
            <person name="Chen A."/>
            <person name="Palaniappan K."/>
            <person name="Land M."/>
            <person name="Hauser L."/>
            <person name="Chang Y.J."/>
            <person name="Jeffries C.D."/>
            <person name="Chain P."/>
            <person name="Goker M."/>
            <person name="Bristow J."/>
            <person name="Eisen J.A."/>
            <person name="Markowitz V."/>
            <person name="Hugenholtz P."/>
            <person name="Kyrpides N.C."/>
            <person name="Klenk H.P."/>
            <person name="Han C."/>
        </authorList>
    </citation>
    <scope>NUCLEOTIDE SEQUENCE [LARGE SCALE GENOMIC DNA]</scope>
    <source>
        <strain evidence="5">ATCC 14870 / DSM 20603 / BCRC 15368 / CIP 55.134 / JCM 11481 / NBRC 15587 / NCTC 10816 / Prevot 55134</strain>
    </source>
</reference>